<evidence type="ECO:0000256" key="5">
    <source>
        <dbReference type="ARBA" id="ARBA00023136"/>
    </source>
</evidence>
<keyword evidence="8" id="KW-1185">Reference proteome</keyword>
<sequence length="133" mass="15163">MIELKKIEESWMSLDSMRDVFRLVQDKSLIKFLDITWHIWLWHCGSSIFIHGICGLICFYLLRKHKFGRLFSILILIWGVLSPITAGLISSIFIAWVQSNSIVPISPLVALCWGVGQTLFGIFLGVTRILATL</sequence>
<evidence type="ECO:0000256" key="6">
    <source>
        <dbReference type="SAM" id="Phobius"/>
    </source>
</evidence>
<proteinExistence type="inferred from homology"/>
<name>A0A1J1I5W2_9DIPT</name>
<dbReference type="PANTHER" id="PTHR22779">
    <property type="entry name" value="SD17342P"/>
    <property type="match status" value="1"/>
</dbReference>
<dbReference type="GO" id="GO:0016020">
    <property type="term" value="C:membrane"/>
    <property type="evidence" value="ECO:0007669"/>
    <property type="project" value="UniProtKB-SubCell"/>
</dbReference>
<keyword evidence="4 6" id="KW-1133">Transmembrane helix</keyword>
<dbReference type="PANTHER" id="PTHR22779:SF6">
    <property type="entry name" value="SD17342P"/>
    <property type="match status" value="1"/>
</dbReference>
<feature type="transmembrane region" description="Helical" evidence="6">
    <location>
        <begin position="108"/>
        <end position="131"/>
    </location>
</feature>
<evidence type="ECO:0000256" key="2">
    <source>
        <dbReference type="ARBA" id="ARBA00006325"/>
    </source>
</evidence>
<dbReference type="OrthoDB" id="13807at2759"/>
<evidence type="ECO:0000313" key="7">
    <source>
        <dbReference type="EMBL" id="CRK94972.1"/>
    </source>
</evidence>
<keyword evidence="3 6" id="KW-0812">Transmembrane</keyword>
<evidence type="ECO:0000313" key="8">
    <source>
        <dbReference type="Proteomes" id="UP000183832"/>
    </source>
</evidence>
<gene>
    <name evidence="7" type="ORF">CLUMA_CG008460</name>
</gene>
<comment type="subcellular location">
    <subcellularLocation>
        <location evidence="1">Membrane</location>
        <topology evidence="1">Multi-pass membrane protein</topology>
    </subcellularLocation>
</comment>
<evidence type="ECO:0000256" key="3">
    <source>
        <dbReference type="ARBA" id="ARBA00022692"/>
    </source>
</evidence>
<evidence type="ECO:0000256" key="4">
    <source>
        <dbReference type="ARBA" id="ARBA00022989"/>
    </source>
</evidence>
<evidence type="ECO:0000256" key="1">
    <source>
        <dbReference type="ARBA" id="ARBA00004141"/>
    </source>
</evidence>
<organism evidence="7 8">
    <name type="scientific">Clunio marinus</name>
    <dbReference type="NCBI Taxonomy" id="568069"/>
    <lineage>
        <taxon>Eukaryota</taxon>
        <taxon>Metazoa</taxon>
        <taxon>Ecdysozoa</taxon>
        <taxon>Arthropoda</taxon>
        <taxon>Hexapoda</taxon>
        <taxon>Insecta</taxon>
        <taxon>Pterygota</taxon>
        <taxon>Neoptera</taxon>
        <taxon>Endopterygota</taxon>
        <taxon>Diptera</taxon>
        <taxon>Nematocera</taxon>
        <taxon>Chironomoidea</taxon>
        <taxon>Chironomidae</taxon>
        <taxon>Clunio</taxon>
    </lineage>
</organism>
<protein>
    <submittedName>
        <fullName evidence="7">CLUMA_CG008460, isoform A</fullName>
    </submittedName>
</protein>
<feature type="transmembrane region" description="Helical" evidence="6">
    <location>
        <begin position="39"/>
        <end position="62"/>
    </location>
</feature>
<accession>A0A1J1I5W2</accession>
<dbReference type="AlphaFoldDB" id="A0A1J1I5W2"/>
<dbReference type="InterPro" id="IPR019334">
    <property type="entry name" value="TMEM170A/B/YPR153W-like"/>
</dbReference>
<dbReference type="Proteomes" id="UP000183832">
    <property type="component" value="Unassembled WGS sequence"/>
</dbReference>
<reference evidence="7 8" key="1">
    <citation type="submission" date="2015-04" db="EMBL/GenBank/DDBJ databases">
        <authorList>
            <person name="Syromyatnikov M.Y."/>
            <person name="Popov V.N."/>
        </authorList>
    </citation>
    <scope>NUCLEOTIDE SEQUENCE [LARGE SCALE GENOMIC DNA]</scope>
</reference>
<feature type="transmembrane region" description="Helical" evidence="6">
    <location>
        <begin position="74"/>
        <end position="96"/>
    </location>
</feature>
<comment type="similarity">
    <text evidence="2">Belongs to the TMEM170 family.</text>
</comment>
<keyword evidence="5 6" id="KW-0472">Membrane</keyword>
<dbReference type="EMBL" id="CVRI01000040">
    <property type="protein sequence ID" value="CRK94972.1"/>
    <property type="molecule type" value="Genomic_DNA"/>
</dbReference>
<dbReference type="Pfam" id="PF10190">
    <property type="entry name" value="Tmemb_170"/>
    <property type="match status" value="1"/>
</dbReference>